<dbReference type="EMBL" id="CP003366">
    <property type="protein sequence ID" value="AGA31671.1"/>
    <property type="molecule type" value="Genomic_DNA"/>
</dbReference>
<organism evidence="1 2">
    <name type="scientific">Singulisphaera acidiphila (strain ATCC BAA-1392 / DSM 18658 / VKM B-2454 / MOB10)</name>
    <dbReference type="NCBI Taxonomy" id="886293"/>
    <lineage>
        <taxon>Bacteria</taxon>
        <taxon>Pseudomonadati</taxon>
        <taxon>Planctomycetota</taxon>
        <taxon>Planctomycetia</taxon>
        <taxon>Isosphaerales</taxon>
        <taxon>Isosphaeraceae</taxon>
        <taxon>Singulisphaera</taxon>
    </lineage>
</organism>
<gene>
    <name evidence="1" type="ordered locus">Sinac_7641</name>
</gene>
<sequence>MTTASATLAGTGELFTVEDIAGQTGEQSYRIAYLIRTRKIKHVGQLGSYRLFDAAGVEAIKTALAQRGKGRPARQFNAVVN</sequence>
<keyword evidence="2" id="KW-1185">Reference proteome</keyword>
<evidence type="ECO:0000313" key="2">
    <source>
        <dbReference type="Proteomes" id="UP000010798"/>
    </source>
</evidence>
<name>L0DTH1_SINAD</name>
<protein>
    <submittedName>
        <fullName evidence="1">Uncharacterized protein</fullName>
    </submittedName>
</protein>
<accession>L0DTH1</accession>
<evidence type="ECO:0000313" key="1">
    <source>
        <dbReference type="EMBL" id="AGA31671.1"/>
    </source>
</evidence>
<dbReference type="Proteomes" id="UP000010798">
    <property type="component" value="Plasmid pSINAC02"/>
</dbReference>
<dbReference type="KEGG" id="saci:Sinac_7641"/>
<dbReference type="RefSeq" id="WP_015250731.1">
    <property type="nucleotide sequence ID" value="NC_019894.1"/>
</dbReference>
<proteinExistence type="predicted"/>
<geneLocation type="plasmid" evidence="1 2">
    <name>pSINAC02</name>
</geneLocation>
<keyword evidence="1" id="KW-0614">Plasmid</keyword>
<reference evidence="1 2" key="1">
    <citation type="submission" date="2012-02" db="EMBL/GenBank/DDBJ databases">
        <title>Complete sequence of plasmid 2 of Singulisphaera acidiphila DSM 18658.</title>
        <authorList>
            <consortium name="US DOE Joint Genome Institute (JGI-PGF)"/>
            <person name="Lucas S."/>
            <person name="Copeland A."/>
            <person name="Lapidus A."/>
            <person name="Glavina del Rio T."/>
            <person name="Dalin E."/>
            <person name="Tice H."/>
            <person name="Bruce D."/>
            <person name="Goodwin L."/>
            <person name="Pitluck S."/>
            <person name="Peters L."/>
            <person name="Ovchinnikova G."/>
            <person name="Chertkov O."/>
            <person name="Kyrpides N."/>
            <person name="Mavromatis K."/>
            <person name="Ivanova N."/>
            <person name="Brettin T."/>
            <person name="Detter J.C."/>
            <person name="Han C."/>
            <person name="Larimer F."/>
            <person name="Land M."/>
            <person name="Hauser L."/>
            <person name="Markowitz V."/>
            <person name="Cheng J.-F."/>
            <person name="Hugenholtz P."/>
            <person name="Woyke T."/>
            <person name="Wu D."/>
            <person name="Tindall B."/>
            <person name="Pomrenke H."/>
            <person name="Brambilla E."/>
            <person name="Klenk H.-P."/>
            <person name="Eisen J.A."/>
        </authorList>
    </citation>
    <scope>NUCLEOTIDE SEQUENCE [LARGE SCALE GENOMIC DNA]</scope>
    <source>
        <strain evidence="2">ATCC BAA-1392 / DSM 18658 / VKM B-2454 / MOB10</strain>
        <plasmid evidence="1 2">pSINAC02</plasmid>
    </source>
</reference>
<dbReference type="HOGENOM" id="CLU_2572004_0_0_0"/>
<dbReference type="AlphaFoldDB" id="L0DTH1"/>